<dbReference type="InterPro" id="IPR008948">
    <property type="entry name" value="L-Aspartase-like"/>
</dbReference>
<keyword evidence="6 9" id="KW-0658">Purine biosynthesis</keyword>
<dbReference type="InterPro" id="IPR020557">
    <property type="entry name" value="Fumarate_lyase_CS"/>
</dbReference>
<comment type="caution">
    <text evidence="12">The sequence shown here is derived from an EMBL/GenBank/DDBJ whole genome shotgun (WGS) entry which is preliminary data.</text>
</comment>
<evidence type="ECO:0000256" key="4">
    <source>
        <dbReference type="ARBA" id="ARBA00012339"/>
    </source>
</evidence>
<dbReference type="InterPro" id="IPR004769">
    <property type="entry name" value="Pur_lyase"/>
</dbReference>
<dbReference type="Gene3D" id="1.10.275.10">
    <property type="entry name" value="Fumarase/aspartase (N-terminal domain)"/>
    <property type="match status" value="1"/>
</dbReference>
<evidence type="ECO:0000313" key="13">
    <source>
        <dbReference type="Proteomes" id="UP001445335"/>
    </source>
</evidence>
<gene>
    <name evidence="12" type="ORF">WJX81_003868</name>
</gene>
<dbReference type="InterPro" id="IPR024083">
    <property type="entry name" value="Fumarase/histidase_N"/>
</dbReference>
<evidence type="ECO:0000256" key="3">
    <source>
        <dbReference type="ARBA" id="ARBA00008273"/>
    </source>
</evidence>
<dbReference type="PRINTS" id="PR00149">
    <property type="entry name" value="FUMRATELYASE"/>
</dbReference>
<dbReference type="NCBIfam" id="TIGR00928">
    <property type="entry name" value="purB"/>
    <property type="match status" value="1"/>
</dbReference>
<name>A0AAW1RID9_9CHLO</name>
<dbReference type="Pfam" id="PF08328">
    <property type="entry name" value="ASL_C"/>
    <property type="match status" value="1"/>
</dbReference>
<evidence type="ECO:0000256" key="8">
    <source>
        <dbReference type="ARBA" id="ARBA00030717"/>
    </source>
</evidence>
<keyword evidence="13" id="KW-1185">Reference proteome</keyword>
<dbReference type="InterPro" id="IPR013539">
    <property type="entry name" value="PurB_C"/>
</dbReference>
<dbReference type="InterPro" id="IPR047136">
    <property type="entry name" value="PurB_bact"/>
</dbReference>
<dbReference type="EMBL" id="JALJOU010000036">
    <property type="protein sequence ID" value="KAK9833423.1"/>
    <property type="molecule type" value="Genomic_DNA"/>
</dbReference>
<evidence type="ECO:0000256" key="6">
    <source>
        <dbReference type="ARBA" id="ARBA00022755"/>
    </source>
</evidence>
<evidence type="ECO:0000259" key="10">
    <source>
        <dbReference type="Pfam" id="PF00206"/>
    </source>
</evidence>
<dbReference type="Gene3D" id="1.20.200.10">
    <property type="entry name" value="Fumarase/aspartase (Central domain)"/>
    <property type="match status" value="1"/>
</dbReference>
<evidence type="ECO:0000256" key="5">
    <source>
        <dbReference type="ARBA" id="ARBA00017058"/>
    </source>
</evidence>
<comment type="catalytic activity">
    <reaction evidence="9">
        <text>N(6)-(1,2-dicarboxyethyl)-AMP = fumarate + AMP</text>
        <dbReference type="Rhea" id="RHEA:16853"/>
        <dbReference type="ChEBI" id="CHEBI:29806"/>
        <dbReference type="ChEBI" id="CHEBI:57567"/>
        <dbReference type="ChEBI" id="CHEBI:456215"/>
        <dbReference type="EC" id="4.3.2.2"/>
    </reaction>
</comment>
<evidence type="ECO:0000256" key="7">
    <source>
        <dbReference type="ARBA" id="ARBA00023239"/>
    </source>
</evidence>
<organism evidence="12 13">
    <name type="scientific">Elliptochloris bilobata</name>
    <dbReference type="NCBI Taxonomy" id="381761"/>
    <lineage>
        <taxon>Eukaryota</taxon>
        <taxon>Viridiplantae</taxon>
        <taxon>Chlorophyta</taxon>
        <taxon>core chlorophytes</taxon>
        <taxon>Trebouxiophyceae</taxon>
        <taxon>Trebouxiophyceae incertae sedis</taxon>
        <taxon>Elliptochloris clade</taxon>
        <taxon>Elliptochloris</taxon>
    </lineage>
</organism>
<dbReference type="Proteomes" id="UP001445335">
    <property type="component" value="Unassembled WGS sequence"/>
</dbReference>
<comment type="catalytic activity">
    <reaction evidence="9">
        <text>(2S)-2-[5-amino-1-(5-phospho-beta-D-ribosyl)imidazole-4-carboxamido]succinate = 5-amino-1-(5-phospho-beta-D-ribosyl)imidazole-4-carboxamide + fumarate</text>
        <dbReference type="Rhea" id="RHEA:23920"/>
        <dbReference type="ChEBI" id="CHEBI:29806"/>
        <dbReference type="ChEBI" id="CHEBI:58443"/>
        <dbReference type="ChEBI" id="CHEBI:58475"/>
        <dbReference type="EC" id="4.3.2.2"/>
    </reaction>
</comment>
<proteinExistence type="inferred from homology"/>
<comment type="similarity">
    <text evidence="3 9">Belongs to the lyase 1 family. Adenylosuccinate lyase subfamily.</text>
</comment>
<evidence type="ECO:0000313" key="12">
    <source>
        <dbReference type="EMBL" id="KAK9833423.1"/>
    </source>
</evidence>
<dbReference type="EC" id="4.3.2.2" evidence="4 9"/>
<dbReference type="CDD" id="cd01598">
    <property type="entry name" value="PurB"/>
    <property type="match status" value="1"/>
</dbReference>
<keyword evidence="7 9" id="KW-0456">Lyase</keyword>
<dbReference type="SUPFAM" id="SSF48557">
    <property type="entry name" value="L-aspartase-like"/>
    <property type="match status" value="1"/>
</dbReference>
<reference evidence="12 13" key="1">
    <citation type="journal article" date="2024" name="Nat. Commun.">
        <title>Phylogenomics reveals the evolutionary origins of lichenization in chlorophyte algae.</title>
        <authorList>
            <person name="Puginier C."/>
            <person name="Libourel C."/>
            <person name="Otte J."/>
            <person name="Skaloud P."/>
            <person name="Haon M."/>
            <person name="Grisel S."/>
            <person name="Petersen M."/>
            <person name="Berrin J.G."/>
            <person name="Delaux P.M."/>
            <person name="Dal Grande F."/>
            <person name="Keller J."/>
        </authorList>
    </citation>
    <scope>NUCLEOTIDE SEQUENCE [LARGE SCALE GENOMIC DNA]</scope>
    <source>
        <strain evidence="12 13">SAG 245.80</strain>
    </source>
</reference>
<dbReference type="PROSITE" id="PS00163">
    <property type="entry name" value="FUMARATE_LYASES"/>
    <property type="match status" value="1"/>
</dbReference>
<dbReference type="InterPro" id="IPR022761">
    <property type="entry name" value="Fumarate_lyase_N"/>
</dbReference>
<dbReference type="FunFam" id="1.20.200.10:FF:000004">
    <property type="entry name" value="Adenylosuccinate lyase"/>
    <property type="match status" value="1"/>
</dbReference>
<dbReference type="PANTHER" id="PTHR43411:SF1">
    <property type="entry name" value="ADENYLOSUCCINATE LYASE"/>
    <property type="match status" value="1"/>
</dbReference>
<dbReference type="PANTHER" id="PTHR43411">
    <property type="entry name" value="ADENYLOSUCCINATE LYASE"/>
    <property type="match status" value="1"/>
</dbReference>
<dbReference type="AlphaFoldDB" id="A0AAW1RID9"/>
<feature type="domain" description="Adenylosuccinate lyase PurB C-terminal" evidence="11">
    <location>
        <begin position="348"/>
        <end position="463"/>
    </location>
</feature>
<dbReference type="Gene3D" id="1.10.40.30">
    <property type="entry name" value="Fumarase/aspartase (C-terminal domain)"/>
    <property type="match status" value="1"/>
</dbReference>
<sequence>MGAVAQAAAAVIPRQDILELSELTAISPLDGRYAGKVTALRGVFSEYGLIRARVLVEVRWLQQLAALPGVPEVPAFSAEASALLDDLAANFGVADAQEVKEVERVTNHDVKAIEYVIKRRLQGNRELAQVLEFTHFACTSEDINNLAHALTLREARDRHLLPAMDQVIAALAALAEEHAGVAMLARTHGQTASPTTLGKEMAIFAHRLARQRRQVAAVPLYGKMAGAVGNYNAHLAAYPGVDWQAVAQGFVAGLGLDWNPYVTQIEPHDYIAELFGALERFNTVLLDFDRDLWAYVSLGYFRQRTRAGEVGSSTMPHKVNPIDFENSEGNLGVANALLAHMAAKLPISRWQRDLTDSTVLRNVGVGVGHSLLAYSSTCRGIGKLQLDVARLAADLDSSWEVLAEPIQTVMRRYGVPEPYEKLKAFTRGVAVTQASMQEFVAGLDGIPEDARAALMALTPASYVGNAAAQARAVREFL</sequence>
<dbReference type="GO" id="GO:0006188">
    <property type="term" value="P:IMP biosynthetic process"/>
    <property type="evidence" value="ECO:0007669"/>
    <property type="project" value="InterPro"/>
</dbReference>
<evidence type="ECO:0000256" key="9">
    <source>
        <dbReference type="RuleBase" id="RU361172"/>
    </source>
</evidence>
<dbReference type="Pfam" id="PF00206">
    <property type="entry name" value="Lyase_1"/>
    <property type="match status" value="1"/>
</dbReference>
<accession>A0AAW1RID9</accession>
<evidence type="ECO:0000259" key="11">
    <source>
        <dbReference type="Pfam" id="PF08328"/>
    </source>
</evidence>
<comment type="pathway">
    <text evidence="2 9">Purine metabolism; AMP biosynthesis via de novo pathway; AMP from IMP: step 2/2.</text>
</comment>
<dbReference type="GO" id="GO:0004018">
    <property type="term" value="F:N6-(1,2-dicarboxyethyl)AMP AMP-lyase (fumarate-forming) activity"/>
    <property type="evidence" value="ECO:0007669"/>
    <property type="project" value="InterPro"/>
</dbReference>
<evidence type="ECO:0000256" key="2">
    <source>
        <dbReference type="ARBA" id="ARBA00004734"/>
    </source>
</evidence>
<dbReference type="FunFam" id="1.10.275.10:FF:000003">
    <property type="entry name" value="Adenylosuccinate lyase"/>
    <property type="match status" value="1"/>
</dbReference>
<comment type="pathway">
    <text evidence="1 9">Purine metabolism; IMP biosynthesis via de novo pathway; 5-amino-1-(5-phospho-D-ribosyl)imidazole-4-carboxamide from 5-amino-1-(5-phospho-D-ribosyl)imidazole-4-carboxylate: step 2/2.</text>
</comment>
<feature type="domain" description="Fumarate lyase N-terminal" evidence="10">
    <location>
        <begin position="31"/>
        <end position="330"/>
    </location>
</feature>
<dbReference type="InterPro" id="IPR000362">
    <property type="entry name" value="Fumarate_lyase_fam"/>
</dbReference>
<dbReference type="NCBIfam" id="NF006764">
    <property type="entry name" value="PRK09285.1"/>
    <property type="match status" value="1"/>
</dbReference>
<protein>
    <recommendedName>
        <fullName evidence="5 9">Adenylosuccinate lyase</fullName>
        <shortName evidence="9">ASL</shortName>
        <ecNumber evidence="4 9">4.3.2.2</ecNumber>
    </recommendedName>
    <alternativeName>
        <fullName evidence="8 9">Adenylosuccinase</fullName>
    </alternativeName>
</protein>
<evidence type="ECO:0000256" key="1">
    <source>
        <dbReference type="ARBA" id="ARBA00004706"/>
    </source>
</evidence>